<accession>A0A1S6U9M1</accession>
<sequence>MKHFILFFAIVFFYGCSFRPTPTSSQVFNLTLVSPMIKINDIVFLHKHKKGLNLQIYNTALNIANIKVYNKICINSACFEKIEFNKRFFLNSYYDDIFEDILLQKPIYNRKNLQKTECGFNQNINNNLIQYEVCANNVKFIDTKNKIKIILRENK</sequence>
<dbReference type="AlphaFoldDB" id="A0A1S6U9M1"/>
<evidence type="ECO:0000313" key="2">
    <source>
        <dbReference type="Proteomes" id="UP000190868"/>
    </source>
</evidence>
<dbReference type="Proteomes" id="UP000190868">
    <property type="component" value="Chromosome"/>
</dbReference>
<dbReference type="PROSITE" id="PS51257">
    <property type="entry name" value="PROKAR_LIPOPROTEIN"/>
    <property type="match status" value="1"/>
</dbReference>
<name>A0A1S6U9M1_9BACT</name>
<keyword evidence="2" id="KW-1185">Reference proteome</keyword>
<reference evidence="2" key="1">
    <citation type="submission" date="2016-09" db="EMBL/GenBank/DDBJ databases">
        <title>Comparative genomics of the Campylobacter concisus group.</title>
        <authorList>
            <person name="Miller W.G."/>
            <person name="Yee E."/>
            <person name="Chapman M.H."/>
            <person name="Huynh S."/>
            <person name="Bono J.L."/>
            <person name="On S.L.W."/>
            <person name="StLeger J."/>
            <person name="Foster G."/>
            <person name="Parker C.T."/>
        </authorList>
    </citation>
    <scope>NUCLEOTIDE SEQUENCE [LARGE SCALE GENOMIC DNA]</scope>
    <source>
        <strain evidence="2">RM18021</strain>
    </source>
</reference>
<proteinExistence type="predicted"/>
<gene>
    <name evidence="1" type="ORF">CPIN18021_1630</name>
</gene>
<organism evidence="1 2">
    <name type="scientific">Campylobacter pinnipediorum subsp. caledonicus</name>
    <dbReference type="NCBI Taxonomy" id="1874362"/>
    <lineage>
        <taxon>Bacteria</taxon>
        <taxon>Pseudomonadati</taxon>
        <taxon>Campylobacterota</taxon>
        <taxon>Epsilonproteobacteria</taxon>
        <taxon>Campylobacterales</taxon>
        <taxon>Campylobacteraceae</taxon>
        <taxon>Campylobacter</taxon>
    </lineage>
</organism>
<dbReference type="KEGG" id="cpin:CPIN18020_1576"/>
<keyword evidence="1" id="KW-0449">Lipoprotein</keyword>
<dbReference type="EMBL" id="CP017258">
    <property type="protein sequence ID" value="AQW88409.1"/>
    <property type="molecule type" value="Genomic_DNA"/>
</dbReference>
<protein>
    <submittedName>
        <fullName evidence="1">Putative lipoprotein</fullName>
    </submittedName>
</protein>
<evidence type="ECO:0000313" key="1">
    <source>
        <dbReference type="EMBL" id="AQW88409.1"/>
    </source>
</evidence>